<name>B8MM90_TALSN</name>
<accession>B8MM90</accession>
<keyword evidence="2" id="KW-1185">Reference proteome</keyword>
<dbReference type="Proteomes" id="UP000001745">
    <property type="component" value="Unassembled WGS sequence"/>
</dbReference>
<dbReference type="SUPFAM" id="SSF53098">
    <property type="entry name" value="Ribonuclease H-like"/>
    <property type="match status" value="1"/>
</dbReference>
<dbReference type="GeneID" id="8099687"/>
<evidence type="ECO:0000313" key="1">
    <source>
        <dbReference type="EMBL" id="EED13602.1"/>
    </source>
</evidence>
<evidence type="ECO:0000313" key="2">
    <source>
        <dbReference type="Proteomes" id="UP000001745"/>
    </source>
</evidence>
<dbReference type="PhylomeDB" id="B8MM90"/>
<dbReference type="OrthoDB" id="2976890at2759"/>
<proteinExistence type="predicted"/>
<sequence length="178" mass="21247">MNLSNKFIKYDVDTRWNSTFRMLSDALKSRTQLEKFIHYEIDFPPFSQKDWTRLSQIHTVLSKFNEFTLFILERKPQISLIVPIYYELYDLLHDAAERKEDFADIEEDVASAVRESIKKYMKYYTLMDISNTYYTALILDPRVKGDLLLYELDNEETGRKILQVLHGNLHENYPDTID</sequence>
<dbReference type="InParanoid" id="B8MM90"/>
<organism evidence="1 2">
    <name type="scientific">Talaromyces stipitatus (strain ATCC 10500 / CBS 375.48 / QM 6759 / NRRL 1006)</name>
    <name type="common">Penicillium stipitatum</name>
    <dbReference type="NCBI Taxonomy" id="441959"/>
    <lineage>
        <taxon>Eukaryota</taxon>
        <taxon>Fungi</taxon>
        <taxon>Dikarya</taxon>
        <taxon>Ascomycota</taxon>
        <taxon>Pezizomycotina</taxon>
        <taxon>Eurotiomycetes</taxon>
        <taxon>Eurotiomycetidae</taxon>
        <taxon>Eurotiales</taxon>
        <taxon>Trichocomaceae</taxon>
        <taxon>Talaromyces</taxon>
        <taxon>Talaromyces sect. Talaromyces</taxon>
    </lineage>
</organism>
<dbReference type="HOGENOM" id="CLU_009123_4_0_1"/>
<dbReference type="InterPro" id="IPR012337">
    <property type="entry name" value="RNaseH-like_sf"/>
</dbReference>
<reference evidence="2" key="1">
    <citation type="journal article" date="2015" name="Genome Announc.">
        <title>Genome sequence of the AIDS-associated pathogen Penicillium marneffei (ATCC18224) and its near taxonomic relative Talaromyces stipitatus (ATCC10500).</title>
        <authorList>
            <person name="Nierman W.C."/>
            <person name="Fedorova-Abrams N.D."/>
            <person name="Andrianopoulos A."/>
        </authorList>
    </citation>
    <scope>NUCLEOTIDE SEQUENCE [LARGE SCALE GENOMIC DNA]</scope>
    <source>
        <strain evidence="2">ATCC 10500 / CBS 375.48 / QM 6759 / NRRL 1006</strain>
    </source>
</reference>
<dbReference type="AlphaFoldDB" id="B8MM90"/>
<gene>
    <name evidence="1" type="ORF">TSTA_098590</name>
</gene>
<protein>
    <recommendedName>
        <fullName evidence="3">hAT-like transposase RNase-H fold domain-containing protein</fullName>
    </recommendedName>
</protein>
<dbReference type="RefSeq" id="XP_002485840.1">
    <property type="nucleotide sequence ID" value="XM_002485795.1"/>
</dbReference>
<dbReference type="VEuPathDB" id="FungiDB:TSTA_098590"/>
<evidence type="ECO:0008006" key="3">
    <source>
        <dbReference type="Google" id="ProtNLM"/>
    </source>
</evidence>
<dbReference type="PANTHER" id="PTHR23272">
    <property type="entry name" value="BED FINGER-RELATED"/>
    <property type="match status" value="1"/>
</dbReference>
<dbReference type="EMBL" id="EQ962658">
    <property type="protein sequence ID" value="EED13602.1"/>
    <property type="molecule type" value="Genomic_DNA"/>
</dbReference>